<feature type="region of interest" description="Disordered" evidence="1">
    <location>
        <begin position="1"/>
        <end position="79"/>
    </location>
</feature>
<dbReference type="AlphaFoldDB" id="A0ABD1JV43"/>
<feature type="region of interest" description="Disordered" evidence="1">
    <location>
        <begin position="278"/>
        <end position="318"/>
    </location>
</feature>
<feature type="region of interest" description="Disordered" evidence="1">
    <location>
        <begin position="454"/>
        <end position="502"/>
    </location>
</feature>
<feature type="compositionally biased region" description="Basic and acidic residues" evidence="1">
    <location>
        <begin position="475"/>
        <end position="497"/>
    </location>
</feature>
<organism evidence="2 3">
    <name type="scientific">Coilia grayii</name>
    <name type="common">Gray's grenadier anchovy</name>
    <dbReference type="NCBI Taxonomy" id="363190"/>
    <lineage>
        <taxon>Eukaryota</taxon>
        <taxon>Metazoa</taxon>
        <taxon>Chordata</taxon>
        <taxon>Craniata</taxon>
        <taxon>Vertebrata</taxon>
        <taxon>Euteleostomi</taxon>
        <taxon>Actinopterygii</taxon>
        <taxon>Neopterygii</taxon>
        <taxon>Teleostei</taxon>
        <taxon>Clupei</taxon>
        <taxon>Clupeiformes</taxon>
        <taxon>Clupeoidei</taxon>
        <taxon>Engraulidae</taxon>
        <taxon>Coilinae</taxon>
        <taxon>Coilia</taxon>
    </lineage>
</organism>
<accession>A0ABD1JV43</accession>
<dbReference type="Pfam" id="PF15344">
    <property type="entry name" value="FAM217"/>
    <property type="match status" value="1"/>
</dbReference>
<dbReference type="PANTHER" id="PTHR22145">
    <property type="entry name" value="SI:CH211-266K22.6"/>
    <property type="match status" value="1"/>
</dbReference>
<feature type="region of interest" description="Disordered" evidence="1">
    <location>
        <begin position="105"/>
        <end position="190"/>
    </location>
</feature>
<feature type="region of interest" description="Disordered" evidence="1">
    <location>
        <begin position="379"/>
        <end position="423"/>
    </location>
</feature>
<dbReference type="Proteomes" id="UP001591681">
    <property type="component" value="Unassembled WGS sequence"/>
</dbReference>
<name>A0ABD1JV43_9TELE</name>
<evidence type="ECO:0000313" key="2">
    <source>
        <dbReference type="EMBL" id="KAL2090760.1"/>
    </source>
</evidence>
<reference evidence="2 3" key="1">
    <citation type="submission" date="2024-09" db="EMBL/GenBank/DDBJ databases">
        <title>A chromosome-level genome assembly of Gray's grenadier anchovy, Coilia grayii.</title>
        <authorList>
            <person name="Fu Z."/>
        </authorList>
    </citation>
    <scope>NUCLEOTIDE SEQUENCE [LARGE SCALE GENOMIC DNA]</scope>
    <source>
        <strain evidence="2">G4</strain>
        <tissue evidence="2">Muscle</tissue>
    </source>
</reference>
<comment type="caution">
    <text evidence="2">The sequence shown here is derived from an EMBL/GenBank/DDBJ whole genome shotgun (WGS) entry which is preliminary data.</text>
</comment>
<dbReference type="PANTHER" id="PTHR22145:SF2">
    <property type="entry name" value="SI:CH211-266K22.6"/>
    <property type="match status" value="1"/>
</dbReference>
<keyword evidence="3" id="KW-1185">Reference proteome</keyword>
<dbReference type="EMBL" id="JBHFQA010000011">
    <property type="protein sequence ID" value="KAL2090760.1"/>
    <property type="molecule type" value="Genomic_DNA"/>
</dbReference>
<feature type="compositionally biased region" description="Polar residues" evidence="1">
    <location>
        <begin position="110"/>
        <end position="122"/>
    </location>
</feature>
<feature type="compositionally biased region" description="Polar residues" evidence="1">
    <location>
        <begin position="33"/>
        <end position="47"/>
    </location>
</feature>
<dbReference type="InterPro" id="IPR029266">
    <property type="entry name" value="FAM217"/>
</dbReference>
<protein>
    <submittedName>
        <fullName evidence="2">Uncharacterized protein</fullName>
    </submittedName>
</protein>
<evidence type="ECO:0000256" key="1">
    <source>
        <dbReference type="SAM" id="MobiDB-lite"/>
    </source>
</evidence>
<sequence>MMGTILQDRATRNNPHNPSTKEKWTSKALWSSGAPTKQSKTVCTSGVPNGLHRESRIPVPEGYQPKRRGKPERPSLMDTPSIQMNQMKQMNPKMRPQVSFPWEMRDRPQKQASRSKNNTDMSHTGPGTEHCHVSHCPNRQSGLRRRDCSRERRPQCSDRAKQCDTSDSASDLSDTERDPESPAAPLTPPNLNLRAEVIDPAEFQRPHPAPSRRQCQFSRSYPDFLPPPFNAWSLQQLAVFLNTEGKGVPRPKPSDQLEKYLERLLKLEWNQIQTIRSESGDGDGACGSRSSTNSVRGAPRPTGRPRPRSTPSAKLSTPKSILQCQRAFPLALLSSITHPSLPVQLVGCACPHCRIRYPHCNGSCRTSNAYQHSTRLSPVMERRRRPAAVPKRSSSESRAHAHASVPTLPSHSYHDPGRMNGSSHLRRMQAAGNIRNPSLSPPRLRAPGSVFAPTEAGVGRGRDCGAAGAAGGEGGDTHGREGREVSQRRRAVSERRKAGPIAKQDLKVNGLAGTDHVVRSRDVASGRSTGRTKHVDFVT</sequence>
<evidence type="ECO:0000313" key="3">
    <source>
        <dbReference type="Proteomes" id="UP001591681"/>
    </source>
</evidence>
<gene>
    <name evidence="2" type="ORF">ACEWY4_013023</name>
</gene>
<proteinExistence type="predicted"/>
<feature type="compositionally biased region" description="Basic and acidic residues" evidence="1">
    <location>
        <begin position="144"/>
        <end position="164"/>
    </location>
</feature>